<sequence length="329" mass="36954">MELPRATIQHMEQKQIQGNNIHGYSCFLNCSVIDDMHTSEVTEQPGHTASPDVNCKEKFENAGSFHLGVLNDSSMPFDLESCVNTEVKLLADSLSTERTTQKICQRRKIKKGKAEKKKWSSDKVVCKTRQSRCDQHDAMASYQPSNEKRDCAAYYHDESPKSDLPSVIITSPCAFAAGHTVHFCKDSGSTCCDGLNPSRTGPEELTSNCCAEDMQEESLQCNSCETIIPMSCEVKNCTSENFKISCHHCSSINNVDAVTPRDEFKSSTWTTQCEAGNKRSNNCSIWNGKENSHSEAQNRWRKRLNPFYVGMDVSLRKKIFLLKRNSFSS</sequence>
<name>A0A5J5A509_9ASTE</name>
<evidence type="ECO:0000313" key="1">
    <source>
        <dbReference type="EMBL" id="KAA8524501.1"/>
    </source>
</evidence>
<gene>
    <name evidence="1" type="ORF">F0562_010924</name>
</gene>
<proteinExistence type="predicted"/>
<reference evidence="1 2" key="1">
    <citation type="submission" date="2019-09" db="EMBL/GenBank/DDBJ databases">
        <title>A chromosome-level genome assembly of the Chinese tupelo Nyssa sinensis.</title>
        <authorList>
            <person name="Yang X."/>
            <person name="Kang M."/>
            <person name="Yang Y."/>
            <person name="Xiong H."/>
            <person name="Wang M."/>
            <person name="Zhang Z."/>
            <person name="Wang Z."/>
            <person name="Wu H."/>
            <person name="Ma T."/>
            <person name="Liu J."/>
            <person name="Xi Z."/>
        </authorList>
    </citation>
    <scope>NUCLEOTIDE SEQUENCE [LARGE SCALE GENOMIC DNA]</scope>
    <source>
        <strain evidence="1">J267</strain>
        <tissue evidence="1">Leaf</tissue>
    </source>
</reference>
<keyword evidence="2" id="KW-1185">Reference proteome</keyword>
<accession>A0A5J5A509</accession>
<protein>
    <submittedName>
        <fullName evidence="1">Uncharacterized protein</fullName>
    </submittedName>
</protein>
<dbReference type="EMBL" id="CM018047">
    <property type="protein sequence ID" value="KAA8524501.1"/>
    <property type="molecule type" value="Genomic_DNA"/>
</dbReference>
<dbReference type="OrthoDB" id="1920576at2759"/>
<evidence type="ECO:0000313" key="2">
    <source>
        <dbReference type="Proteomes" id="UP000325577"/>
    </source>
</evidence>
<dbReference type="AlphaFoldDB" id="A0A5J5A509"/>
<dbReference type="Proteomes" id="UP000325577">
    <property type="component" value="Linkage Group LG4"/>
</dbReference>
<organism evidence="1 2">
    <name type="scientific">Nyssa sinensis</name>
    <dbReference type="NCBI Taxonomy" id="561372"/>
    <lineage>
        <taxon>Eukaryota</taxon>
        <taxon>Viridiplantae</taxon>
        <taxon>Streptophyta</taxon>
        <taxon>Embryophyta</taxon>
        <taxon>Tracheophyta</taxon>
        <taxon>Spermatophyta</taxon>
        <taxon>Magnoliopsida</taxon>
        <taxon>eudicotyledons</taxon>
        <taxon>Gunneridae</taxon>
        <taxon>Pentapetalae</taxon>
        <taxon>asterids</taxon>
        <taxon>Cornales</taxon>
        <taxon>Nyssaceae</taxon>
        <taxon>Nyssa</taxon>
    </lineage>
</organism>